<proteinExistence type="predicted"/>
<organism evidence="2 3">
    <name type="scientific">Rubrivirga marina</name>
    <dbReference type="NCBI Taxonomy" id="1196024"/>
    <lineage>
        <taxon>Bacteria</taxon>
        <taxon>Pseudomonadati</taxon>
        <taxon>Rhodothermota</taxon>
        <taxon>Rhodothermia</taxon>
        <taxon>Rhodothermales</taxon>
        <taxon>Rubricoccaceae</taxon>
        <taxon>Rubrivirga</taxon>
    </lineage>
</organism>
<keyword evidence="3" id="KW-1185">Reference proteome</keyword>
<evidence type="ECO:0000313" key="3">
    <source>
        <dbReference type="Proteomes" id="UP000216339"/>
    </source>
</evidence>
<evidence type="ECO:0000256" key="1">
    <source>
        <dbReference type="SAM" id="MobiDB-lite"/>
    </source>
</evidence>
<sequence length="106" mass="11331">MGRASEALRLDVGAAVCRADSGLGSRLLAAGRTCRSERAAPRLHRWTVLELHRPVRASRSTHAAVPLVEHERAGHRGGLHRLTLPLPSDSGRRVARGHVRGAPSAA</sequence>
<reference evidence="2 3" key="1">
    <citation type="submission" date="2016-11" db="EMBL/GenBank/DDBJ databases">
        <title>Study of marine rhodopsin-containing bacteria.</title>
        <authorList>
            <person name="Yoshizawa S."/>
            <person name="Kumagai Y."/>
            <person name="Kogure K."/>
        </authorList>
    </citation>
    <scope>NUCLEOTIDE SEQUENCE [LARGE SCALE GENOMIC DNA]</scope>
    <source>
        <strain evidence="2 3">SAORIC-28</strain>
    </source>
</reference>
<accession>A0A271IZL7</accession>
<protein>
    <submittedName>
        <fullName evidence="2">Uncharacterized protein</fullName>
    </submittedName>
</protein>
<gene>
    <name evidence="2" type="ORF">BSZ37_05535</name>
</gene>
<feature type="region of interest" description="Disordered" evidence="1">
    <location>
        <begin position="72"/>
        <end position="106"/>
    </location>
</feature>
<name>A0A271IZL7_9BACT</name>
<dbReference type="EMBL" id="MQWD01000001">
    <property type="protein sequence ID" value="PAP75939.1"/>
    <property type="molecule type" value="Genomic_DNA"/>
</dbReference>
<comment type="caution">
    <text evidence="2">The sequence shown here is derived from an EMBL/GenBank/DDBJ whole genome shotgun (WGS) entry which is preliminary data.</text>
</comment>
<dbReference type="AlphaFoldDB" id="A0A271IZL7"/>
<evidence type="ECO:0000313" key="2">
    <source>
        <dbReference type="EMBL" id="PAP75939.1"/>
    </source>
</evidence>
<dbReference type="Proteomes" id="UP000216339">
    <property type="component" value="Unassembled WGS sequence"/>
</dbReference>